<dbReference type="InterPro" id="IPR007504">
    <property type="entry name" value="H/ACA_rnp_Gar1/Naf1"/>
</dbReference>
<dbReference type="InterPro" id="IPR009000">
    <property type="entry name" value="Transl_B-barrel_sf"/>
</dbReference>
<dbReference type="OrthoDB" id="60264at2157"/>
<comment type="caution">
    <text evidence="2">The sequence shown here is derived from an EMBL/GenBank/DDBJ whole genome shotgun (WGS) entry which is preliminary data.</text>
</comment>
<accession>A0A166ATC4</accession>
<feature type="compositionally biased region" description="Basic residues" evidence="1">
    <location>
        <begin position="79"/>
        <end position="95"/>
    </location>
</feature>
<evidence type="ECO:0000256" key="1">
    <source>
        <dbReference type="SAM" id="MobiDB-lite"/>
    </source>
</evidence>
<evidence type="ECO:0000313" key="2">
    <source>
        <dbReference type="EMBL" id="KZX12451.1"/>
    </source>
</evidence>
<dbReference type="EMBL" id="LWMU01000070">
    <property type="protein sequence ID" value="KZX12451.1"/>
    <property type="molecule type" value="Genomic_DNA"/>
</dbReference>
<dbReference type="Gene3D" id="2.40.10.230">
    <property type="entry name" value="Probable tRNA pseudouridine synthase domain"/>
    <property type="match status" value="1"/>
</dbReference>
<organism evidence="2 3">
    <name type="scientific">Methanobrevibacter oralis</name>
    <dbReference type="NCBI Taxonomy" id="66851"/>
    <lineage>
        <taxon>Archaea</taxon>
        <taxon>Methanobacteriati</taxon>
        <taxon>Methanobacteriota</taxon>
        <taxon>Methanomada group</taxon>
        <taxon>Methanobacteria</taxon>
        <taxon>Methanobacteriales</taxon>
        <taxon>Methanobacteriaceae</taxon>
        <taxon>Methanobrevibacter</taxon>
    </lineage>
</organism>
<gene>
    <name evidence="2" type="ORF">MBORA_12060</name>
</gene>
<dbReference type="GO" id="GO:0001522">
    <property type="term" value="P:pseudouridine synthesis"/>
    <property type="evidence" value="ECO:0007669"/>
    <property type="project" value="InterPro"/>
</dbReference>
<dbReference type="Pfam" id="PF04410">
    <property type="entry name" value="Gar1"/>
    <property type="match status" value="1"/>
</dbReference>
<dbReference type="STRING" id="66851.MBORA_12060"/>
<dbReference type="InterPro" id="IPR038664">
    <property type="entry name" value="Gar1/Naf1_Cbf5-bd_sf"/>
</dbReference>
<reference evidence="3" key="1">
    <citation type="journal article" date="2016" name="Genome Announc.">
        <title>Draft Genome Sequences of Methanobrevibacter curvatus DSM11111, Methanobrevibacter cuticularis DSM11139, Methanobrevibacter filiformis DSM11501, and Methanobrevibacter oralis DSM7256.</title>
        <authorList>
            <person name="Poehlein A."/>
            <person name="Seedorf H."/>
        </authorList>
    </citation>
    <scope>NUCLEOTIDE SEQUENCE [LARGE SCALE GENOMIC DNA]</scope>
    <source>
        <strain evidence="3">DSM 7256 / JCM 30027 / ZR</strain>
    </source>
</reference>
<dbReference type="RefSeq" id="WP_042694194.1">
    <property type="nucleotide sequence ID" value="NZ_CABMAB010000034.1"/>
</dbReference>
<proteinExistence type="predicted"/>
<evidence type="ECO:0000313" key="3">
    <source>
        <dbReference type="Proteomes" id="UP000077428"/>
    </source>
</evidence>
<keyword evidence="3" id="KW-1185">Reference proteome</keyword>
<dbReference type="GO" id="GO:0042254">
    <property type="term" value="P:ribosome biogenesis"/>
    <property type="evidence" value="ECO:0007669"/>
    <property type="project" value="InterPro"/>
</dbReference>
<feature type="region of interest" description="Disordered" evidence="1">
    <location>
        <begin position="75"/>
        <end position="95"/>
    </location>
</feature>
<dbReference type="Proteomes" id="UP000077428">
    <property type="component" value="Unassembled WGS sequence"/>
</dbReference>
<dbReference type="NCBIfam" id="NF009631">
    <property type="entry name" value="PRK13149.2-2"/>
    <property type="match status" value="1"/>
</dbReference>
<dbReference type="SUPFAM" id="SSF50447">
    <property type="entry name" value="Translation proteins"/>
    <property type="match status" value="1"/>
</dbReference>
<protein>
    <submittedName>
        <fullName evidence="2">H/ACA RNA-protein complex component Gar1</fullName>
    </submittedName>
</protein>
<dbReference type="PATRIC" id="fig|66851.6.peg.1308"/>
<dbReference type="AlphaFoldDB" id="A0A166ATC4"/>
<name>A0A166ATC4_METOA</name>
<sequence>MKFLGNTLHIASSGKLIARSSKTPTEGGIVFNNKKDKIGRVNYVFGPTKQPYISIHLFESTNRDEIKKNYGEKLFVSKSKSKKPRKRRMRTRNKK</sequence>